<dbReference type="SMART" id="SM00501">
    <property type="entry name" value="BRIGHT"/>
    <property type="match status" value="1"/>
</dbReference>
<evidence type="ECO:0000256" key="5">
    <source>
        <dbReference type="ARBA" id="ARBA00023125"/>
    </source>
</evidence>
<dbReference type="InterPro" id="IPR045147">
    <property type="entry name" value="ARI3A/B/C"/>
</dbReference>
<dbReference type="AlphaFoldDB" id="A0A7S2XG07"/>
<evidence type="ECO:0000256" key="7">
    <source>
        <dbReference type="ARBA" id="ARBA00023242"/>
    </source>
</evidence>
<dbReference type="GO" id="GO:0005634">
    <property type="term" value="C:nucleus"/>
    <property type="evidence" value="ECO:0007669"/>
    <property type="project" value="TreeGrafter"/>
</dbReference>
<keyword evidence="3" id="KW-0862">Zinc</keyword>
<feature type="domain" description="CW-type" evidence="10">
    <location>
        <begin position="69"/>
        <end position="121"/>
    </location>
</feature>
<dbReference type="InterPro" id="IPR036431">
    <property type="entry name" value="ARID_dom_sf"/>
</dbReference>
<feature type="compositionally biased region" description="Pro residues" evidence="8">
    <location>
        <begin position="334"/>
        <end position="346"/>
    </location>
</feature>
<reference evidence="11" key="1">
    <citation type="submission" date="2021-01" db="EMBL/GenBank/DDBJ databases">
        <authorList>
            <person name="Corre E."/>
            <person name="Pelletier E."/>
            <person name="Niang G."/>
            <person name="Scheremetjew M."/>
            <person name="Finn R."/>
            <person name="Kale V."/>
            <person name="Holt S."/>
            <person name="Cochrane G."/>
            <person name="Meng A."/>
            <person name="Brown T."/>
            <person name="Cohen L."/>
        </authorList>
    </citation>
    <scope>NUCLEOTIDE SEQUENCE</scope>
    <source>
        <strain evidence="11">CCMP622</strain>
    </source>
</reference>
<feature type="compositionally biased region" description="Basic and acidic residues" evidence="8">
    <location>
        <begin position="420"/>
        <end position="436"/>
    </location>
</feature>
<feature type="compositionally biased region" description="Polar residues" evidence="8">
    <location>
        <begin position="410"/>
        <end position="419"/>
    </location>
</feature>
<feature type="compositionally biased region" description="Polar residues" evidence="8">
    <location>
        <begin position="496"/>
        <end position="518"/>
    </location>
</feature>
<dbReference type="PROSITE" id="PS51011">
    <property type="entry name" value="ARID"/>
    <property type="match status" value="1"/>
</dbReference>
<keyword evidence="6" id="KW-0804">Transcription</keyword>
<feature type="compositionally biased region" description="Pro residues" evidence="8">
    <location>
        <begin position="315"/>
        <end position="326"/>
    </location>
</feature>
<evidence type="ECO:0000256" key="2">
    <source>
        <dbReference type="ARBA" id="ARBA00022771"/>
    </source>
</evidence>
<keyword evidence="1" id="KW-0479">Metal-binding</keyword>
<dbReference type="GO" id="GO:0006357">
    <property type="term" value="P:regulation of transcription by RNA polymerase II"/>
    <property type="evidence" value="ECO:0007669"/>
    <property type="project" value="InterPro"/>
</dbReference>
<dbReference type="GO" id="GO:0003677">
    <property type="term" value="F:DNA binding"/>
    <property type="evidence" value="ECO:0007669"/>
    <property type="project" value="UniProtKB-KW"/>
</dbReference>
<feature type="compositionally biased region" description="Basic and acidic residues" evidence="8">
    <location>
        <begin position="484"/>
        <end position="495"/>
    </location>
</feature>
<evidence type="ECO:0008006" key="12">
    <source>
        <dbReference type="Google" id="ProtNLM"/>
    </source>
</evidence>
<name>A0A7S2XG07_9EUKA</name>
<dbReference type="Gene3D" id="1.10.150.60">
    <property type="entry name" value="ARID DNA-binding domain"/>
    <property type="match status" value="1"/>
</dbReference>
<dbReference type="Gene3D" id="3.30.40.100">
    <property type="match status" value="1"/>
</dbReference>
<evidence type="ECO:0000313" key="11">
    <source>
        <dbReference type="EMBL" id="CAD9776330.1"/>
    </source>
</evidence>
<dbReference type="Pfam" id="PF07496">
    <property type="entry name" value="zf-CW"/>
    <property type="match status" value="1"/>
</dbReference>
<dbReference type="GO" id="GO:0008270">
    <property type="term" value="F:zinc ion binding"/>
    <property type="evidence" value="ECO:0007669"/>
    <property type="project" value="UniProtKB-KW"/>
</dbReference>
<feature type="compositionally biased region" description="Pro residues" evidence="8">
    <location>
        <begin position="293"/>
        <end position="305"/>
    </location>
</feature>
<organism evidence="11">
    <name type="scientific">Lotharella oceanica</name>
    <dbReference type="NCBI Taxonomy" id="641309"/>
    <lineage>
        <taxon>Eukaryota</taxon>
        <taxon>Sar</taxon>
        <taxon>Rhizaria</taxon>
        <taxon>Cercozoa</taxon>
        <taxon>Chlorarachniophyceae</taxon>
        <taxon>Lotharella</taxon>
    </lineage>
</organism>
<feature type="compositionally biased region" description="Basic and acidic residues" evidence="8">
    <location>
        <begin position="359"/>
        <end position="379"/>
    </location>
</feature>
<dbReference type="InterPro" id="IPR011124">
    <property type="entry name" value="Znf_CW"/>
</dbReference>
<dbReference type="CDD" id="cd16100">
    <property type="entry name" value="ARID"/>
    <property type="match status" value="1"/>
</dbReference>
<dbReference type="PANTHER" id="PTHR15348:SF0">
    <property type="entry name" value="PROTEIN DEAD RINGER"/>
    <property type="match status" value="1"/>
</dbReference>
<feature type="compositionally biased region" description="Low complexity" evidence="8">
    <location>
        <begin position="246"/>
        <end position="268"/>
    </location>
</feature>
<feature type="compositionally biased region" description="Basic and acidic residues" evidence="8">
    <location>
        <begin position="386"/>
        <end position="408"/>
    </location>
</feature>
<protein>
    <recommendedName>
        <fullName evidence="12">ARID domain-containing protein</fullName>
    </recommendedName>
</protein>
<evidence type="ECO:0000259" key="9">
    <source>
        <dbReference type="PROSITE" id="PS51011"/>
    </source>
</evidence>
<evidence type="ECO:0000256" key="3">
    <source>
        <dbReference type="ARBA" id="ARBA00022833"/>
    </source>
</evidence>
<evidence type="ECO:0000256" key="8">
    <source>
        <dbReference type="SAM" id="MobiDB-lite"/>
    </source>
</evidence>
<evidence type="ECO:0000256" key="4">
    <source>
        <dbReference type="ARBA" id="ARBA00023015"/>
    </source>
</evidence>
<dbReference type="SUPFAM" id="SSF46774">
    <property type="entry name" value="ARID-like"/>
    <property type="match status" value="1"/>
</dbReference>
<feature type="region of interest" description="Disordered" evidence="8">
    <location>
        <begin position="1"/>
        <end position="50"/>
    </location>
</feature>
<feature type="domain" description="ARID" evidence="9">
    <location>
        <begin position="137"/>
        <end position="241"/>
    </location>
</feature>
<dbReference type="PANTHER" id="PTHR15348">
    <property type="entry name" value="AT-RICH INTERACTIVE DOMAIN-CONTAINING PROTEIN ARID DOMAIN- CONTAINING PROTEIN DEAD RINGER PROTEIN B-CELL REGULATOR OF IGH TRANSCRIPTION BRIGHT"/>
    <property type="match status" value="1"/>
</dbReference>
<dbReference type="EMBL" id="HBHP01033042">
    <property type="protein sequence ID" value="CAD9776330.1"/>
    <property type="molecule type" value="Transcribed_RNA"/>
</dbReference>
<keyword evidence="4" id="KW-0805">Transcription regulation</keyword>
<dbReference type="InterPro" id="IPR001606">
    <property type="entry name" value="ARID_dom"/>
</dbReference>
<dbReference type="Pfam" id="PF01388">
    <property type="entry name" value="ARID"/>
    <property type="match status" value="1"/>
</dbReference>
<sequence length="534" mass="59473">MAQSGRSAAPPGVGRRASEVPNSASKKHKGSPKFASKPEMKRPRKPAHGGLGWRVRFTTRLIQGRLSLDSPLRRWIRCEICSKWRRESNLLPVESMTSWKCADNRVDKSRKNCSIPEQELLSDEVMIPEALLRQFEEADKEKFYKHLFDFRRSIGLPKKRNPVIGGQHLDLYRLYREVCYLGGYESVNIISMTEPWTSKRKRTWQDIYMSLPNYDQRITDGPSRLKDYYEKYLLDYENTFYVTSDQSTVQPPSQQSPSVQTPNVQPPNAQLPNIQPPKKPPAHAESSNIMQGPPVPMPEFNPPPLVESTPTRSKSPPPPPPLPLPPARTSSPVLPVPPPPPPPPPMDSKASNSMPSHHTAGEKEKKTGEMETDKAENSKNRAGPPSEDKVDDKVEKSSNKDKRFHPMDIESTTSQQTSDRNIESSDVVDKNLEKDGVPAAAKASENDTRSNDLDLAIDEPPSNDVSEFLRDSSDGDNNESLSAADDKKTNERKAQSNDNGTALVTAAMQPSSMKSPNVDTEGRASPKDQLVGAI</sequence>
<feature type="region of interest" description="Disordered" evidence="8">
    <location>
        <begin position="244"/>
        <end position="534"/>
    </location>
</feature>
<keyword evidence="2" id="KW-0863">Zinc-finger</keyword>
<evidence type="ECO:0000259" key="10">
    <source>
        <dbReference type="PROSITE" id="PS51050"/>
    </source>
</evidence>
<accession>A0A7S2XG07</accession>
<evidence type="ECO:0000256" key="6">
    <source>
        <dbReference type="ARBA" id="ARBA00023163"/>
    </source>
</evidence>
<evidence type="ECO:0000256" key="1">
    <source>
        <dbReference type="ARBA" id="ARBA00022723"/>
    </source>
</evidence>
<dbReference type="PROSITE" id="PS51050">
    <property type="entry name" value="ZF_CW"/>
    <property type="match status" value="1"/>
</dbReference>
<dbReference type="SMART" id="SM01014">
    <property type="entry name" value="ARID"/>
    <property type="match status" value="1"/>
</dbReference>
<keyword evidence="7" id="KW-0539">Nucleus</keyword>
<keyword evidence="5" id="KW-0238">DNA-binding</keyword>
<proteinExistence type="predicted"/>
<gene>
    <name evidence="11" type="ORF">LSP00402_LOCUS20335</name>
</gene>